<proteinExistence type="predicted"/>
<feature type="chain" id="PRO_5023942258" evidence="1">
    <location>
        <begin position="26"/>
        <end position="88"/>
    </location>
</feature>
<dbReference type="KEGG" id="htq:FRZ44_13690"/>
<dbReference type="EMBL" id="CP042906">
    <property type="protein sequence ID" value="QEX16077.1"/>
    <property type="molecule type" value="Genomic_DNA"/>
</dbReference>
<protein>
    <submittedName>
        <fullName evidence="2">Membrane protein</fullName>
    </submittedName>
</protein>
<reference evidence="2 3" key="1">
    <citation type="submission" date="2019-08" db="EMBL/GenBank/DDBJ databases">
        <title>Hyperibacter terrae gen. nov., sp. nov. and Hyperibacter viscosus sp. nov., two new members in the family Rhodospirillaceae isolated from the rhizosphere of Hypericum perforatum.</title>
        <authorList>
            <person name="Noviana Z."/>
        </authorList>
    </citation>
    <scope>NUCLEOTIDE SEQUENCE [LARGE SCALE GENOMIC DNA]</scope>
    <source>
        <strain evidence="2 3">R5913</strain>
    </source>
</reference>
<feature type="signal peptide" evidence="1">
    <location>
        <begin position="1"/>
        <end position="25"/>
    </location>
</feature>
<keyword evidence="1" id="KW-0732">Signal</keyword>
<name>A0A5J6MG63_9PROT</name>
<gene>
    <name evidence="2" type="ORF">FRZ44_13690</name>
</gene>
<dbReference type="Proteomes" id="UP000326202">
    <property type="component" value="Chromosome"/>
</dbReference>
<keyword evidence="3" id="KW-1185">Reference proteome</keyword>
<organism evidence="2 3">
    <name type="scientific">Hypericibacter terrae</name>
    <dbReference type="NCBI Taxonomy" id="2602015"/>
    <lineage>
        <taxon>Bacteria</taxon>
        <taxon>Pseudomonadati</taxon>
        <taxon>Pseudomonadota</taxon>
        <taxon>Alphaproteobacteria</taxon>
        <taxon>Rhodospirillales</taxon>
        <taxon>Dongiaceae</taxon>
        <taxon>Hypericibacter</taxon>
    </lineage>
</organism>
<evidence type="ECO:0000313" key="3">
    <source>
        <dbReference type="Proteomes" id="UP000326202"/>
    </source>
</evidence>
<dbReference type="OrthoDB" id="9808309at2"/>
<evidence type="ECO:0000313" key="2">
    <source>
        <dbReference type="EMBL" id="QEX16077.1"/>
    </source>
</evidence>
<accession>A0A5J6MG63</accession>
<sequence>MKARIVTATTIAGAITLALLSSAKAGPAAVPDFKNEKCYGIAQAGKNDCQTATHSCAGSSTKAGDPASWIYVPAGTCSKIVGGMMQPM</sequence>
<dbReference type="InterPro" id="IPR018740">
    <property type="entry name" value="DUF2282_membr"/>
</dbReference>
<evidence type="ECO:0000256" key="1">
    <source>
        <dbReference type="SAM" id="SignalP"/>
    </source>
</evidence>
<dbReference type="AlphaFoldDB" id="A0A5J6MG63"/>
<dbReference type="Pfam" id="PF10048">
    <property type="entry name" value="DUF2282"/>
    <property type="match status" value="1"/>
</dbReference>
<dbReference type="RefSeq" id="WP_151176476.1">
    <property type="nucleotide sequence ID" value="NZ_CP042906.1"/>
</dbReference>